<reference evidence="2 3" key="1">
    <citation type="submission" date="2020-11" db="EMBL/GenBank/DDBJ databases">
        <title>Kefir isolates.</title>
        <authorList>
            <person name="Marcisauskas S."/>
            <person name="Kim Y."/>
            <person name="Blasche S."/>
        </authorList>
    </citation>
    <scope>NUCLEOTIDE SEQUENCE [LARGE SCALE GENOMIC DNA]</scope>
    <source>
        <strain evidence="2 3">OG2</strain>
    </source>
</reference>
<keyword evidence="3" id="KW-1185">Reference proteome</keyword>
<name>A0A9P6WA23_MAUEX</name>
<organism evidence="2 3">
    <name type="scientific">Maudiozyma exigua</name>
    <name type="common">Yeast</name>
    <name type="synonym">Kazachstania exigua</name>
    <dbReference type="NCBI Taxonomy" id="34358"/>
    <lineage>
        <taxon>Eukaryota</taxon>
        <taxon>Fungi</taxon>
        <taxon>Dikarya</taxon>
        <taxon>Ascomycota</taxon>
        <taxon>Saccharomycotina</taxon>
        <taxon>Saccharomycetes</taxon>
        <taxon>Saccharomycetales</taxon>
        <taxon>Saccharomycetaceae</taxon>
        <taxon>Maudiozyma</taxon>
    </lineage>
</organism>
<dbReference type="AlphaFoldDB" id="A0A9P6WA23"/>
<dbReference type="Proteomes" id="UP000750334">
    <property type="component" value="Unassembled WGS sequence"/>
</dbReference>
<accession>A0A9P6WA23</accession>
<comment type="caution">
    <text evidence="2">The sequence shown here is derived from an EMBL/GenBank/DDBJ whole genome shotgun (WGS) entry which is preliminary data.</text>
</comment>
<evidence type="ECO:0000313" key="3">
    <source>
        <dbReference type="Proteomes" id="UP000750334"/>
    </source>
</evidence>
<sequence length="453" mass="51236">MVRTSAQFTDSTEIIGLAPAVTNPRSDKVSKYAKYDDLLGPSKHLTMKKKKNRVETFERSTIHTMDELTNILVQKKNSNNLSFHIRATIPFSTFDLPFHPSPEAVDVLYDNLREKIYESCGIALVLNHTDRAKDNVTRSKRYICRQDTRGDVSKSGRGSNLKQYHCGSRFIFKYKDRYAFVELDLIHRVNHNVNIPVPTLTKVEFTKRNVTPEKESVASSSIPVQNEIVYRQTIPAPSFQTQIQSQPHAIPVQYPNGVSFIYPTPLATYNTQRMYPSNDPYFQQQQQYAAAVPAPQSNNISGFNVHYQLPQQPKQPLPPVTQQLMMRPRVEPIPQYQEIRPVVPQLQKPAILPALSNINGTMVYAPQQTAAQYPMMEVAPTMAPVQNLPRLLPSFDEGFNRPIELRTAQSSSSTGDLAQDKSKLGVDEGDMKELRDVVSGFAELKNENGKTEE</sequence>
<protein>
    <submittedName>
        <fullName evidence="2">Uncharacterized protein</fullName>
    </submittedName>
</protein>
<gene>
    <name evidence="2" type="ORF">C6P45_004956</name>
</gene>
<proteinExistence type="predicted"/>
<dbReference type="OrthoDB" id="4068271at2759"/>
<feature type="compositionally biased region" description="Basic and acidic residues" evidence="1">
    <location>
        <begin position="418"/>
        <end position="431"/>
    </location>
</feature>
<evidence type="ECO:0000256" key="1">
    <source>
        <dbReference type="SAM" id="MobiDB-lite"/>
    </source>
</evidence>
<evidence type="ECO:0000313" key="2">
    <source>
        <dbReference type="EMBL" id="KAG0668166.1"/>
    </source>
</evidence>
<feature type="region of interest" description="Disordered" evidence="1">
    <location>
        <begin position="406"/>
        <end position="431"/>
    </location>
</feature>
<feature type="compositionally biased region" description="Polar residues" evidence="1">
    <location>
        <begin position="407"/>
        <end position="416"/>
    </location>
</feature>
<dbReference type="EMBL" id="PUHR01000077">
    <property type="protein sequence ID" value="KAG0668166.1"/>
    <property type="molecule type" value="Genomic_DNA"/>
</dbReference>